<dbReference type="EMBL" id="CP073355">
    <property type="protein sequence ID" value="URA09544.1"/>
    <property type="molecule type" value="Genomic_DNA"/>
</dbReference>
<evidence type="ECO:0000313" key="10">
    <source>
        <dbReference type="EMBL" id="URA09544.1"/>
    </source>
</evidence>
<protein>
    <recommendedName>
        <fullName evidence="9">Citrate transporter-like domain-containing protein</fullName>
    </recommendedName>
</protein>
<feature type="transmembrane region" description="Helical" evidence="8">
    <location>
        <begin position="161"/>
        <end position="180"/>
    </location>
</feature>
<feature type="transmembrane region" description="Helical" evidence="8">
    <location>
        <begin position="36"/>
        <end position="58"/>
    </location>
</feature>
<keyword evidence="11" id="KW-1185">Reference proteome</keyword>
<evidence type="ECO:0000256" key="3">
    <source>
        <dbReference type="ARBA" id="ARBA00022448"/>
    </source>
</evidence>
<reference evidence="10" key="1">
    <citation type="submission" date="2021-04" db="EMBL/GenBank/DDBJ databases">
        <authorList>
            <person name="Postec A."/>
        </authorList>
    </citation>
    <scope>NUCLEOTIDE SEQUENCE</scope>
    <source>
        <strain evidence="10">F1F22</strain>
    </source>
</reference>
<feature type="transmembrane region" description="Helical" evidence="8">
    <location>
        <begin position="302"/>
        <end position="327"/>
    </location>
</feature>
<dbReference type="KEGG" id="taqu:KDW03_08600"/>
<feature type="transmembrane region" description="Helical" evidence="8">
    <location>
        <begin position="212"/>
        <end position="230"/>
    </location>
</feature>
<feature type="transmembrane region" description="Helical" evidence="8">
    <location>
        <begin position="265"/>
        <end position="282"/>
    </location>
</feature>
<feature type="transmembrane region" description="Helical" evidence="8">
    <location>
        <begin position="339"/>
        <end position="362"/>
    </location>
</feature>
<dbReference type="PANTHER" id="PTHR43302:SF5">
    <property type="entry name" value="TRANSPORTER ARSB-RELATED"/>
    <property type="match status" value="1"/>
</dbReference>
<dbReference type="AlphaFoldDB" id="A0AAX3BBH5"/>
<evidence type="ECO:0000256" key="4">
    <source>
        <dbReference type="ARBA" id="ARBA00022475"/>
    </source>
</evidence>
<dbReference type="Proteomes" id="UP001056539">
    <property type="component" value="Chromosome"/>
</dbReference>
<keyword evidence="5 8" id="KW-0812">Transmembrane</keyword>
<evidence type="ECO:0000256" key="8">
    <source>
        <dbReference type="SAM" id="Phobius"/>
    </source>
</evidence>
<dbReference type="RefSeq" id="WP_271434676.1">
    <property type="nucleotide sequence ID" value="NZ_CP073355.1"/>
</dbReference>
<name>A0AAX3BBH5_9SPIR</name>
<feature type="transmembrane region" description="Helical" evidence="8">
    <location>
        <begin position="12"/>
        <end position="29"/>
    </location>
</feature>
<evidence type="ECO:0000256" key="6">
    <source>
        <dbReference type="ARBA" id="ARBA00022989"/>
    </source>
</evidence>
<organism evidence="10 11">
    <name type="scientific">Thermospira aquatica</name>
    <dbReference type="NCBI Taxonomy" id="2828656"/>
    <lineage>
        <taxon>Bacteria</taxon>
        <taxon>Pseudomonadati</taxon>
        <taxon>Spirochaetota</taxon>
        <taxon>Spirochaetia</taxon>
        <taxon>Brevinematales</taxon>
        <taxon>Thermospiraceae</taxon>
        <taxon>Thermospira</taxon>
    </lineage>
</organism>
<dbReference type="GO" id="GO:0015105">
    <property type="term" value="F:arsenite transmembrane transporter activity"/>
    <property type="evidence" value="ECO:0007669"/>
    <property type="project" value="InterPro"/>
</dbReference>
<evidence type="ECO:0000256" key="7">
    <source>
        <dbReference type="ARBA" id="ARBA00023136"/>
    </source>
</evidence>
<feature type="transmembrane region" description="Helical" evidence="8">
    <location>
        <begin position="236"/>
        <end position="253"/>
    </location>
</feature>
<keyword evidence="3" id="KW-0813">Transport</keyword>
<comment type="subcellular location">
    <subcellularLocation>
        <location evidence="1">Cell membrane</location>
        <topology evidence="1">Multi-pass membrane protein</topology>
    </subcellularLocation>
</comment>
<dbReference type="InterPro" id="IPR000802">
    <property type="entry name" value="Arsenical_pump_ArsB"/>
</dbReference>
<keyword evidence="4" id="KW-1003">Cell membrane</keyword>
<evidence type="ECO:0000313" key="11">
    <source>
        <dbReference type="Proteomes" id="UP001056539"/>
    </source>
</evidence>
<accession>A0AAX3BBH5</accession>
<dbReference type="Pfam" id="PF03600">
    <property type="entry name" value="CitMHS"/>
    <property type="match status" value="1"/>
</dbReference>
<reference evidence="10" key="2">
    <citation type="submission" date="2022-06" db="EMBL/GenBank/DDBJ databases">
        <title>Thermospira aquatica gen. nov., sp. nov.</title>
        <authorList>
            <person name="Ben Ali Gam Z."/>
            <person name="Labat M."/>
        </authorList>
    </citation>
    <scope>NUCLEOTIDE SEQUENCE</scope>
    <source>
        <strain evidence="10">F1F22</strain>
    </source>
</reference>
<dbReference type="PANTHER" id="PTHR43302">
    <property type="entry name" value="TRANSPORTER ARSB-RELATED"/>
    <property type="match status" value="1"/>
</dbReference>
<feature type="transmembrane region" description="Helical" evidence="8">
    <location>
        <begin position="382"/>
        <end position="398"/>
    </location>
</feature>
<comment type="similarity">
    <text evidence="2">Belongs to the CitM (TC 2.A.11) transporter family.</text>
</comment>
<sequence length="400" mass="44251">MMMVRKVGSFWLELWQIMGIGALVVLVTRQISLRNAFLAINWEVMLFLFTMFIIGAAMEESGYLSHLTYEIFKKAKSTDGLILRILFVMGLGSEFLMNDTLAIIGTPVVLHLAKKHRLKPSFLLLTLAFAVTIGSVMSPLGNPQNFLIASEGHISYAVLRFLEYLALPTLLNLVVAYGILRLMYRDQFHREDPLVHSQEPVHDRQLARLSQWSLGVLLGGVAIKVVLSLLPGGYEIPLVGITMVASLPPLLFSRRRKKLLRRLDWHTLVFFMAMFVLMRSVWNTGVFQTWMSVLPVSALSPLMIGGVSVLGSQILSNVPLVALYLPLLVSAGGGVREMMILAAGSTIAGNLTVLGAASNVIILQNAEKRVGETVSFWEFLRSGVPLTLLNVLVYAIFLKG</sequence>
<evidence type="ECO:0000256" key="1">
    <source>
        <dbReference type="ARBA" id="ARBA00004651"/>
    </source>
</evidence>
<evidence type="ECO:0000256" key="2">
    <source>
        <dbReference type="ARBA" id="ARBA00009843"/>
    </source>
</evidence>
<evidence type="ECO:0000259" key="9">
    <source>
        <dbReference type="Pfam" id="PF03600"/>
    </source>
</evidence>
<gene>
    <name evidence="10" type="ORF">KDW03_08600</name>
</gene>
<dbReference type="GO" id="GO:0005886">
    <property type="term" value="C:plasma membrane"/>
    <property type="evidence" value="ECO:0007669"/>
    <property type="project" value="UniProtKB-SubCell"/>
</dbReference>
<dbReference type="PRINTS" id="PR00758">
    <property type="entry name" value="ARSENICPUMP"/>
</dbReference>
<feature type="transmembrane region" description="Helical" evidence="8">
    <location>
        <begin position="122"/>
        <end position="141"/>
    </location>
</feature>
<dbReference type="InterPro" id="IPR004680">
    <property type="entry name" value="Cit_transptr-like_dom"/>
</dbReference>
<proteinExistence type="inferred from homology"/>
<keyword evidence="6 8" id="KW-1133">Transmembrane helix</keyword>
<keyword evidence="7 8" id="KW-0472">Membrane</keyword>
<feature type="domain" description="Citrate transporter-like" evidence="9">
    <location>
        <begin position="17"/>
        <end position="331"/>
    </location>
</feature>
<evidence type="ECO:0000256" key="5">
    <source>
        <dbReference type="ARBA" id="ARBA00022692"/>
    </source>
</evidence>